<feature type="transmembrane region" description="Helical" evidence="7">
    <location>
        <begin position="116"/>
        <end position="140"/>
    </location>
</feature>
<dbReference type="InterPro" id="IPR052337">
    <property type="entry name" value="SAT4-like"/>
</dbReference>
<organism evidence="9 10">
    <name type="scientific">Cladosporium halotolerans</name>
    <dbReference type="NCBI Taxonomy" id="1052096"/>
    <lineage>
        <taxon>Eukaryota</taxon>
        <taxon>Fungi</taxon>
        <taxon>Dikarya</taxon>
        <taxon>Ascomycota</taxon>
        <taxon>Pezizomycotina</taxon>
        <taxon>Dothideomycetes</taxon>
        <taxon>Dothideomycetidae</taxon>
        <taxon>Cladosporiales</taxon>
        <taxon>Cladosporiaceae</taxon>
        <taxon>Cladosporium</taxon>
    </lineage>
</organism>
<keyword evidence="2 7" id="KW-0812">Transmembrane</keyword>
<feature type="domain" description="Rhodopsin" evidence="8">
    <location>
        <begin position="56"/>
        <end position="300"/>
    </location>
</feature>
<proteinExistence type="inferred from homology"/>
<evidence type="ECO:0000256" key="7">
    <source>
        <dbReference type="SAM" id="Phobius"/>
    </source>
</evidence>
<comment type="subcellular location">
    <subcellularLocation>
        <location evidence="1">Membrane</location>
        <topology evidence="1">Multi-pass membrane protein</topology>
    </subcellularLocation>
</comment>
<evidence type="ECO:0000259" key="8">
    <source>
        <dbReference type="Pfam" id="PF20684"/>
    </source>
</evidence>
<dbReference type="Pfam" id="PF20684">
    <property type="entry name" value="Fung_rhodopsin"/>
    <property type="match status" value="1"/>
</dbReference>
<feature type="region of interest" description="Disordered" evidence="6">
    <location>
        <begin position="309"/>
        <end position="330"/>
    </location>
</feature>
<comment type="similarity">
    <text evidence="5">Belongs to the SAT4 family.</text>
</comment>
<feature type="transmembrane region" description="Helical" evidence="7">
    <location>
        <begin position="152"/>
        <end position="173"/>
    </location>
</feature>
<evidence type="ECO:0000256" key="5">
    <source>
        <dbReference type="ARBA" id="ARBA00038359"/>
    </source>
</evidence>
<evidence type="ECO:0000313" key="9">
    <source>
        <dbReference type="EMBL" id="KAL1585507.1"/>
    </source>
</evidence>
<evidence type="ECO:0000256" key="3">
    <source>
        <dbReference type="ARBA" id="ARBA00022989"/>
    </source>
</evidence>
<dbReference type="InterPro" id="IPR049326">
    <property type="entry name" value="Rhodopsin_dom_fungi"/>
</dbReference>
<feature type="transmembrane region" description="Helical" evidence="7">
    <location>
        <begin position="203"/>
        <end position="223"/>
    </location>
</feature>
<evidence type="ECO:0000313" key="10">
    <source>
        <dbReference type="Proteomes" id="UP000803884"/>
    </source>
</evidence>
<dbReference type="PANTHER" id="PTHR33048:SF167">
    <property type="entry name" value="INTEGRAL MEMBRANE PROTEIN"/>
    <property type="match status" value="1"/>
</dbReference>
<feature type="transmembrane region" description="Helical" evidence="7">
    <location>
        <begin position="273"/>
        <end position="294"/>
    </location>
</feature>
<gene>
    <name evidence="9" type="ORF">WHR41_05624</name>
</gene>
<keyword evidence="3 7" id="KW-1133">Transmembrane helix</keyword>
<keyword evidence="4 7" id="KW-0472">Membrane</keyword>
<dbReference type="PANTHER" id="PTHR33048">
    <property type="entry name" value="PTH11-LIKE INTEGRAL MEMBRANE PROTEIN (AFU_ORTHOLOGUE AFUA_5G11245)"/>
    <property type="match status" value="1"/>
</dbReference>
<reference evidence="9 10" key="1">
    <citation type="journal article" date="2020" name="Microbiol. Resour. Announc.">
        <title>Draft Genome Sequence of a Cladosporium Species Isolated from the Mesophotic Ascidian Didemnum maculosum.</title>
        <authorList>
            <person name="Gioti A."/>
            <person name="Siaperas R."/>
            <person name="Nikolaivits E."/>
            <person name="Le Goff G."/>
            <person name="Ouazzani J."/>
            <person name="Kotoulas G."/>
            <person name="Topakas E."/>
        </authorList>
    </citation>
    <scope>NUCLEOTIDE SEQUENCE [LARGE SCALE GENOMIC DNA]</scope>
    <source>
        <strain evidence="9 10">TM138-S3</strain>
    </source>
</reference>
<feature type="compositionally biased region" description="Low complexity" evidence="6">
    <location>
        <begin position="310"/>
        <end position="320"/>
    </location>
</feature>
<evidence type="ECO:0000256" key="4">
    <source>
        <dbReference type="ARBA" id="ARBA00023136"/>
    </source>
</evidence>
<feature type="transmembrane region" description="Helical" evidence="7">
    <location>
        <begin position="72"/>
        <end position="96"/>
    </location>
</feature>
<evidence type="ECO:0000256" key="2">
    <source>
        <dbReference type="ARBA" id="ARBA00022692"/>
    </source>
</evidence>
<feature type="region of interest" description="Disordered" evidence="6">
    <location>
        <begin position="345"/>
        <end position="368"/>
    </location>
</feature>
<protein>
    <recommendedName>
        <fullName evidence="8">Rhodopsin domain-containing protein</fullName>
    </recommendedName>
</protein>
<dbReference type="Proteomes" id="UP000803884">
    <property type="component" value="Unassembled WGS sequence"/>
</dbReference>
<dbReference type="AlphaFoldDB" id="A0AB34KKB1"/>
<dbReference type="RefSeq" id="XP_069228613.1">
    <property type="nucleotide sequence ID" value="XM_069374229.1"/>
</dbReference>
<feature type="transmembrane region" description="Helical" evidence="7">
    <location>
        <begin position="235"/>
        <end position="253"/>
    </location>
</feature>
<dbReference type="EMBL" id="JAAQHG020000019">
    <property type="protein sequence ID" value="KAL1585507.1"/>
    <property type="molecule type" value="Genomic_DNA"/>
</dbReference>
<evidence type="ECO:0000256" key="1">
    <source>
        <dbReference type="ARBA" id="ARBA00004141"/>
    </source>
</evidence>
<feature type="region of interest" description="Disordered" evidence="6">
    <location>
        <begin position="374"/>
        <end position="393"/>
    </location>
</feature>
<keyword evidence="10" id="KW-1185">Reference proteome</keyword>
<evidence type="ECO:0000256" key="6">
    <source>
        <dbReference type="SAM" id="MobiDB-lite"/>
    </source>
</evidence>
<name>A0AB34KKB1_9PEZI</name>
<dbReference type="GO" id="GO:0016020">
    <property type="term" value="C:membrane"/>
    <property type="evidence" value="ECO:0007669"/>
    <property type="project" value="UniProtKB-SubCell"/>
</dbReference>
<feature type="transmembrane region" description="Helical" evidence="7">
    <location>
        <begin position="39"/>
        <end position="60"/>
    </location>
</feature>
<comment type="caution">
    <text evidence="9">The sequence shown here is derived from an EMBL/GenBank/DDBJ whole genome shotgun (WGS) entry which is preliminary data.</text>
</comment>
<dbReference type="GeneID" id="96007067"/>
<sequence length="403" mass="45284">MPMVYMDNLALNLQKRQGAFPFPEPTVPEDQIKDERAEILAIVGTLYGVAATAVLLRLWVRIRLIKAFGLDDWLMCIAMLLCTATLICIVRMSFYGLGRHVEILLYHPDWWAPLAIWRYLYAIFVILAYSFIKLSIGVFLLRLTKGTKYTRWIQGIQVFLVLFTIGSVLAIILQCKPVAAAYDFTLMEHAKCYPIDTFVKIGVFNSAINIATDLLFATLPIPILWNLQVSVRTRIGLVSVLSLGYFAAATAIYKTPIQYHFFEEPDQTGKSAWYYVWQIVEMDVGILAACLPTLKPLFTRTVDMARKYASSRSGTSGASSRSRRPTGQSANNVFGLGLGSHYSAHVQPGDRANKAGRKHHSVYGHWDPMTRDCESDEFPLQEGKGTPAEQSNSIVRTREVLVE</sequence>
<accession>A0AB34KKB1</accession>